<dbReference type="GO" id="GO:0005886">
    <property type="term" value="C:plasma membrane"/>
    <property type="evidence" value="ECO:0007669"/>
    <property type="project" value="UniProtKB-SubCell"/>
</dbReference>
<keyword evidence="2" id="KW-1003">Cell membrane</keyword>
<proteinExistence type="predicted"/>
<comment type="caution">
    <text evidence="8">The sequence shown here is derived from an EMBL/GenBank/DDBJ whole genome shotgun (WGS) entry which is preliminary data.</text>
</comment>
<keyword evidence="9" id="KW-1185">Reference proteome</keyword>
<evidence type="ECO:0000313" key="9">
    <source>
        <dbReference type="Proteomes" id="UP000051568"/>
    </source>
</evidence>
<dbReference type="PATRIC" id="fig|319652.3.peg.2004"/>
<dbReference type="InterPro" id="IPR019264">
    <property type="entry name" value="DUF2179"/>
</dbReference>
<dbReference type="Proteomes" id="UP000051568">
    <property type="component" value="Unassembled WGS sequence"/>
</dbReference>
<keyword evidence="5 6" id="KW-0472">Membrane</keyword>
<evidence type="ECO:0000256" key="1">
    <source>
        <dbReference type="ARBA" id="ARBA00004651"/>
    </source>
</evidence>
<dbReference type="Pfam" id="PF02588">
    <property type="entry name" value="YitT_membrane"/>
    <property type="match status" value="1"/>
</dbReference>
<dbReference type="InterPro" id="IPR011322">
    <property type="entry name" value="N-reg_PII-like_a/b"/>
</dbReference>
<evidence type="ECO:0000256" key="2">
    <source>
        <dbReference type="ARBA" id="ARBA00022475"/>
    </source>
</evidence>
<dbReference type="STRING" id="319652.IV80_GL001969"/>
<reference evidence="8 9" key="1">
    <citation type="journal article" date="2015" name="Genome Announc.">
        <title>Expanding the biotechnology potential of lactobacilli through comparative genomics of 213 strains and associated genera.</title>
        <authorList>
            <person name="Sun Z."/>
            <person name="Harris H.M."/>
            <person name="McCann A."/>
            <person name="Guo C."/>
            <person name="Argimon S."/>
            <person name="Zhang W."/>
            <person name="Yang X."/>
            <person name="Jeffery I.B."/>
            <person name="Cooney J.C."/>
            <person name="Kagawa T.F."/>
            <person name="Liu W."/>
            <person name="Song Y."/>
            <person name="Salvetti E."/>
            <person name="Wrobel A."/>
            <person name="Rasinkangas P."/>
            <person name="Parkhill J."/>
            <person name="Rea M.C."/>
            <person name="O'Sullivan O."/>
            <person name="Ritari J."/>
            <person name="Douillard F.P."/>
            <person name="Paul Ross R."/>
            <person name="Yang R."/>
            <person name="Briner A.E."/>
            <person name="Felis G.E."/>
            <person name="de Vos W.M."/>
            <person name="Barrangou R."/>
            <person name="Klaenhammer T.R."/>
            <person name="Caufield P.W."/>
            <person name="Cui Y."/>
            <person name="Zhang H."/>
            <person name="O'Toole P.W."/>
        </authorList>
    </citation>
    <scope>NUCLEOTIDE SEQUENCE [LARGE SCALE GENOMIC DNA]</scope>
    <source>
        <strain evidence="8 9">DSM 17757</strain>
    </source>
</reference>
<evidence type="ECO:0000256" key="3">
    <source>
        <dbReference type="ARBA" id="ARBA00022692"/>
    </source>
</evidence>
<evidence type="ECO:0000313" key="8">
    <source>
        <dbReference type="EMBL" id="KRN65463.1"/>
    </source>
</evidence>
<dbReference type="InterPro" id="IPR015867">
    <property type="entry name" value="N-reg_PII/ATP_PRibTrfase_C"/>
</dbReference>
<dbReference type="SUPFAM" id="SSF54913">
    <property type="entry name" value="GlnB-like"/>
    <property type="match status" value="1"/>
</dbReference>
<dbReference type="InterPro" id="IPR003740">
    <property type="entry name" value="YitT"/>
</dbReference>
<comment type="subcellular location">
    <subcellularLocation>
        <location evidence="1">Cell membrane</location>
        <topology evidence="1">Multi-pass membrane protein</topology>
    </subcellularLocation>
</comment>
<dbReference type="CDD" id="cd16380">
    <property type="entry name" value="YitT_C"/>
    <property type="match status" value="1"/>
</dbReference>
<feature type="transmembrane region" description="Helical" evidence="6">
    <location>
        <begin position="145"/>
        <end position="166"/>
    </location>
</feature>
<feature type="transmembrane region" description="Helical" evidence="6">
    <location>
        <begin position="51"/>
        <end position="73"/>
    </location>
</feature>
<organism evidence="8 9">
    <name type="scientific">Pediococcus cellicola</name>
    <dbReference type="NCBI Taxonomy" id="319652"/>
    <lineage>
        <taxon>Bacteria</taxon>
        <taxon>Bacillati</taxon>
        <taxon>Bacillota</taxon>
        <taxon>Bacilli</taxon>
        <taxon>Lactobacillales</taxon>
        <taxon>Lactobacillaceae</taxon>
        <taxon>Pediococcus</taxon>
    </lineage>
</organism>
<dbReference type="Gene3D" id="3.30.70.120">
    <property type="match status" value="1"/>
</dbReference>
<gene>
    <name evidence="8" type="ORF">IV80_GL001969</name>
</gene>
<dbReference type="AlphaFoldDB" id="A0A0R2IU33"/>
<dbReference type="PIRSF" id="PIRSF006483">
    <property type="entry name" value="Membrane_protein_YitT"/>
    <property type="match status" value="1"/>
</dbReference>
<evidence type="ECO:0000259" key="7">
    <source>
        <dbReference type="Pfam" id="PF10035"/>
    </source>
</evidence>
<dbReference type="Pfam" id="PF10035">
    <property type="entry name" value="DUF2179"/>
    <property type="match status" value="1"/>
</dbReference>
<feature type="domain" description="DUF2179" evidence="7">
    <location>
        <begin position="222"/>
        <end position="275"/>
    </location>
</feature>
<evidence type="ECO:0000256" key="4">
    <source>
        <dbReference type="ARBA" id="ARBA00022989"/>
    </source>
</evidence>
<dbReference type="PANTHER" id="PTHR33545">
    <property type="entry name" value="UPF0750 MEMBRANE PROTEIN YITT-RELATED"/>
    <property type="match status" value="1"/>
</dbReference>
<evidence type="ECO:0000256" key="6">
    <source>
        <dbReference type="SAM" id="Phobius"/>
    </source>
</evidence>
<protein>
    <recommendedName>
        <fullName evidence="7">DUF2179 domain-containing protein</fullName>
    </recommendedName>
</protein>
<dbReference type="EMBL" id="JQBR01000009">
    <property type="protein sequence ID" value="KRN65463.1"/>
    <property type="molecule type" value="Genomic_DNA"/>
</dbReference>
<dbReference type="InterPro" id="IPR051461">
    <property type="entry name" value="UPF0750_membrane"/>
</dbReference>
<dbReference type="PANTHER" id="PTHR33545:SF5">
    <property type="entry name" value="UPF0750 MEMBRANE PROTEIN YITT"/>
    <property type="match status" value="1"/>
</dbReference>
<accession>A0A0R2IU33</accession>
<name>A0A0R2IU33_9LACO</name>
<feature type="transmembrane region" description="Helical" evidence="6">
    <location>
        <begin position="106"/>
        <end position="125"/>
    </location>
</feature>
<evidence type="ECO:0000256" key="5">
    <source>
        <dbReference type="ARBA" id="ARBA00023136"/>
    </source>
</evidence>
<feature type="transmembrane region" description="Helical" evidence="6">
    <location>
        <begin position="172"/>
        <end position="190"/>
    </location>
</feature>
<feature type="transmembrane region" description="Helical" evidence="6">
    <location>
        <begin position="7"/>
        <end position="31"/>
    </location>
</feature>
<sequence>MMNKRKFHWLIQLGLILIALEIIAISINMFYAPHNVASGGTTGIAILLHEAFGMNMSIVVLILNVAMLVLSYFTLDKATTARITFGSLFLPVCLALTPQIKLVDDRLLAVIIGGAIFAAGVALLYHIDASSGGTTVPPLIFKKYFNIKPAFGLLAIDGLVCFFNVFVSGFEAFFLAILSSVLTMFIMNYIETGLDRKKVIYVMSDGNLEDVKHSLVTIMEKGVTIFDVKGGYSGDQKQMLMLVVENAEYQHILNEIHAVAPDAFALVYNVAEVRGGNF</sequence>
<keyword evidence="4 6" id="KW-1133">Transmembrane helix</keyword>
<keyword evidence="3 6" id="KW-0812">Transmembrane</keyword>